<evidence type="ECO:0000256" key="8">
    <source>
        <dbReference type="ARBA" id="ARBA00022989"/>
    </source>
</evidence>
<gene>
    <name evidence="14" type="ORF">EXIGLDRAFT_690018</name>
</gene>
<dbReference type="InterPro" id="IPR051653">
    <property type="entry name" value="E3_ligase_sorting_rcpt"/>
</dbReference>
<evidence type="ECO:0000259" key="13">
    <source>
        <dbReference type="PROSITE" id="PS50089"/>
    </source>
</evidence>
<dbReference type="OrthoDB" id="8062037at2759"/>
<feature type="compositionally biased region" description="Low complexity" evidence="11">
    <location>
        <begin position="366"/>
        <end position="387"/>
    </location>
</feature>
<keyword evidence="8 12" id="KW-1133">Transmembrane helix</keyword>
<keyword evidence="9 12" id="KW-0472">Membrane</keyword>
<dbReference type="GO" id="GO:0016020">
    <property type="term" value="C:membrane"/>
    <property type="evidence" value="ECO:0007669"/>
    <property type="project" value="UniProtKB-SubCell"/>
</dbReference>
<keyword evidence="4 12" id="KW-0812">Transmembrane</keyword>
<dbReference type="SUPFAM" id="SSF57850">
    <property type="entry name" value="RING/U-box"/>
    <property type="match status" value="1"/>
</dbReference>
<dbReference type="EMBL" id="KV426868">
    <property type="protein sequence ID" value="KZV78506.1"/>
    <property type="molecule type" value="Genomic_DNA"/>
</dbReference>
<dbReference type="PROSITE" id="PS50089">
    <property type="entry name" value="ZF_RING_2"/>
    <property type="match status" value="1"/>
</dbReference>
<dbReference type="InterPro" id="IPR001841">
    <property type="entry name" value="Znf_RING"/>
</dbReference>
<dbReference type="InParanoid" id="A0A166MWU5"/>
<dbReference type="EC" id="2.3.2.27" evidence="3"/>
<feature type="compositionally biased region" description="Polar residues" evidence="11">
    <location>
        <begin position="302"/>
        <end position="319"/>
    </location>
</feature>
<evidence type="ECO:0000313" key="14">
    <source>
        <dbReference type="EMBL" id="KZV78506.1"/>
    </source>
</evidence>
<dbReference type="InterPro" id="IPR013083">
    <property type="entry name" value="Znf_RING/FYVE/PHD"/>
</dbReference>
<comment type="catalytic activity">
    <reaction evidence="1">
        <text>S-ubiquitinyl-[E2 ubiquitin-conjugating enzyme]-L-cysteine + [acceptor protein]-L-lysine = [E2 ubiquitin-conjugating enzyme]-L-cysteine + N(6)-ubiquitinyl-[acceptor protein]-L-lysine.</text>
        <dbReference type="EC" id="2.3.2.27"/>
    </reaction>
</comment>
<dbReference type="Pfam" id="PF13639">
    <property type="entry name" value="zf-RING_2"/>
    <property type="match status" value="1"/>
</dbReference>
<evidence type="ECO:0000313" key="15">
    <source>
        <dbReference type="Proteomes" id="UP000077266"/>
    </source>
</evidence>
<dbReference type="InterPro" id="IPR046450">
    <property type="entry name" value="PA_dom_sf"/>
</dbReference>
<dbReference type="PANTHER" id="PTHR47168:SF1">
    <property type="entry name" value="OS02G0798600 PROTEIN"/>
    <property type="match status" value="1"/>
</dbReference>
<feature type="transmembrane region" description="Helical" evidence="12">
    <location>
        <begin position="216"/>
        <end position="240"/>
    </location>
</feature>
<evidence type="ECO:0000256" key="4">
    <source>
        <dbReference type="ARBA" id="ARBA00022692"/>
    </source>
</evidence>
<organism evidence="14 15">
    <name type="scientific">Exidia glandulosa HHB12029</name>
    <dbReference type="NCBI Taxonomy" id="1314781"/>
    <lineage>
        <taxon>Eukaryota</taxon>
        <taxon>Fungi</taxon>
        <taxon>Dikarya</taxon>
        <taxon>Basidiomycota</taxon>
        <taxon>Agaricomycotina</taxon>
        <taxon>Agaricomycetes</taxon>
        <taxon>Auriculariales</taxon>
        <taxon>Exidiaceae</taxon>
        <taxon>Exidia</taxon>
    </lineage>
</organism>
<dbReference type="SUPFAM" id="SSF52025">
    <property type="entry name" value="PA domain"/>
    <property type="match status" value="1"/>
</dbReference>
<feature type="region of interest" description="Disordered" evidence="11">
    <location>
        <begin position="293"/>
        <end position="389"/>
    </location>
</feature>
<sequence length="510" mass="54570">MLGLLALVSIPYYITLALTYTSSFFHLEPSSSTHGTSLGWLAALFSPLSDGAISIVDRTPALTFVARSASFGPRITEDDGPLLGYLIPLESFTSDEDALGCPPVNVEPQDVPDANESWIALVQRGGCGFVEKVRAVQGLGARAVVVGGSRPEPGTGDELLQMYSPGDSSDIRVPSTYVTYATYARLEHLIEKSNTTTSGYKTLSLVIHPDYSNWEWYSPIITFIFLLLLPSLLTLLTLLVHRVRVARAQAADRAPATLVFNLPWRVWGEHGLLGDDPVEKPDTKDGHTVVLSDLAGEERQDAPTSPVNEEDTNTTSLSPHSPAADDESERRASQPRAPSPVDDAPTPTPTTEQQETRPSSMDDAPPQALEGTPAAAAAGVTAETQGASGSNGPIPAWFASQTQCAICLGDFERGDRVRILPCRHVFHLEEVDEWLITRKKMCPVCKADVTLGAPRSASALPPSESILPPSSPSAQISLSHTQCTTWKAELMLSLTAKPSGGGRGEIGAKI</sequence>
<dbReference type="Pfam" id="PF02225">
    <property type="entry name" value="PA"/>
    <property type="match status" value="1"/>
</dbReference>
<proteinExistence type="predicted"/>
<reference evidence="14 15" key="1">
    <citation type="journal article" date="2016" name="Mol. Biol. Evol.">
        <title>Comparative Genomics of Early-Diverging Mushroom-Forming Fungi Provides Insights into the Origins of Lignocellulose Decay Capabilities.</title>
        <authorList>
            <person name="Nagy L.G."/>
            <person name="Riley R."/>
            <person name="Tritt A."/>
            <person name="Adam C."/>
            <person name="Daum C."/>
            <person name="Floudas D."/>
            <person name="Sun H."/>
            <person name="Yadav J.S."/>
            <person name="Pangilinan J."/>
            <person name="Larsson K.H."/>
            <person name="Matsuura K."/>
            <person name="Barry K."/>
            <person name="Labutti K."/>
            <person name="Kuo R."/>
            <person name="Ohm R.A."/>
            <person name="Bhattacharya S.S."/>
            <person name="Shirouzu T."/>
            <person name="Yoshinaga Y."/>
            <person name="Martin F.M."/>
            <person name="Grigoriev I.V."/>
            <person name="Hibbett D.S."/>
        </authorList>
    </citation>
    <scope>NUCLEOTIDE SEQUENCE [LARGE SCALE GENOMIC DNA]</scope>
    <source>
        <strain evidence="14 15">HHB12029</strain>
    </source>
</reference>
<evidence type="ECO:0000256" key="9">
    <source>
        <dbReference type="ARBA" id="ARBA00023136"/>
    </source>
</evidence>
<keyword evidence="6 10" id="KW-0863">Zinc-finger</keyword>
<accession>A0A166MWU5</accession>
<dbReference type="PANTHER" id="PTHR47168">
    <property type="entry name" value="RING ZINC FINGER DOMAIN SUPERFAMILY PROTEIN-RELATED"/>
    <property type="match status" value="1"/>
</dbReference>
<dbReference type="Gene3D" id="3.30.40.10">
    <property type="entry name" value="Zinc/RING finger domain, C3HC4 (zinc finger)"/>
    <property type="match status" value="1"/>
</dbReference>
<dbReference type="FunCoup" id="A0A166MWU5">
    <property type="interactions" value="402"/>
</dbReference>
<keyword evidence="7" id="KW-0862">Zinc</keyword>
<dbReference type="STRING" id="1314781.A0A166MWU5"/>
<dbReference type="Proteomes" id="UP000077266">
    <property type="component" value="Unassembled WGS sequence"/>
</dbReference>
<dbReference type="InterPro" id="IPR003137">
    <property type="entry name" value="PA_domain"/>
</dbReference>
<keyword evidence="15" id="KW-1185">Reference proteome</keyword>
<evidence type="ECO:0000256" key="2">
    <source>
        <dbReference type="ARBA" id="ARBA00004167"/>
    </source>
</evidence>
<evidence type="ECO:0000256" key="5">
    <source>
        <dbReference type="ARBA" id="ARBA00022723"/>
    </source>
</evidence>
<evidence type="ECO:0000256" key="3">
    <source>
        <dbReference type="ARBA" id="ARBA00012483"/>
    </source>
</evidence>
<comment type="subcellular location">
    <subcellularLocation>
        <location evidence="2">Membrane</location>
        <topology evidence="2">Single-pass membrane protein</topology>
    </subcellularLocation>
</comment>
<evidence type="ECO:0000256" key="6">
    <source>
        <dbReference type="ARBA" id="ARBA00022771"/>
    </source>
</evidence>
<dbReference type="GO" id="GO:0061630">
    <property type="term" value="F:ubiquitin protein ligase activity"/>
    <property type="evidence" value="ECO:0007669"/>
    <property type="project" value="UniProtKB-EC"/>
</dbReference>
<evidence type="ECO:0000256" key="10">
    <source>
        <dbReference type="PROSITE-ProRule" id="PRU00175"/>
    </source>
</evidence>
<keyword evidence="5" id="KW-0479">Metal-binding</keyword>
<dbReference type="Gene3D" id="3.50.30.30">
    <property type="match status" value="1"/>
</dbReference>
<dbReference type="SMART" id="SM00184">
    <property type="entry name" value="RING"/>
    <property type="match status" value="1"/>
</dbReference>
<feature type="domain" description="RING-type" evidence="13">
    <location>
        <begin position="404"/>
        <end position="446"/>
    </location>
</feature>
<evidence type="ECO:0000256" key="7">
    <source>
        <dbReference type="ARBA" id="ARBA00022833"/>
    </source>
</evidence>
<protein>
    <recommendedName>
        <fullName evidence="3">RING-type E3 ubiquitin transferase</fullName>
        <ecNumber evidence="3">2.3.2.27</ecNumber>
    </recommendedName>
</protein>
<evidence type="ECO:0000256" key="1">
    <source>
        <dbReference type="ARBA" id="ARBA00000900"/>
    </source>
</evidence>
<evidence type="ECO:0000256" key="12">
    <source>
        <dbReference type="SAM" id="Phobius"/>
    </source>
</evidence>
<dbReference type="FunFam" id="3.30.40.10:FF:000388">
    <property type="entry name" value="Putative RING zinc finger domain superfamily protein"/>
    <property type="match status" value="1"/>
</dbReference>
<dbReference type="AlphaFoldDB" id="A0A166MWU5"/>
<dbReference type="GO" id="GO:0008270">
    <property type="term" value="F:zinc ion binding"/>
    <property type="evidence" value="ECO:0007669"/>
    <property type="project" value="UniProtKB-KW"/>
</dbReference>
<evidence type="ECO:0000256" key="11">
    <source>
        <dbReference type="SAM" id="MobiDB-lite"/>
    </source>
</evidence>
<name>A0A166MWU5_EXIGL</name>